<dbReference type="InterPro" id="IPR009061">
    <property type="entry name" value="DNA-bd_dom_put_sf"/>
</dbReference>
<evidence type="ECO:0000313" key="3">
    <source>
        <dbReference type="Proteomes" id="UP001597182"/>
    </source>
</evidence>
<evidence type="ECO:0000313" key="2">
    <source>
        <dbReference type="EMBL" id="MFD1233897.1"/>
    </source>
</evidence>
<dbReference type="EMBL" id="JBHTMB010000088">
    <property type="protein sequence ID" value="MFD1233897.1"/>
    <property type="molecule type" value="Genomic_DNA"/>
</dbReference>
<evidence type="ECO:0000259" key="1">
    <source>
        <dbReference type="Pfam" id="PF12728"/>
    </source>
</evidence>
<proteinExistence type="predicted"/>
<name>A0ABW3VFU2_9PSEU</name>
<organism evidence="2 3">
    <name type="scientific">Pseudonocardia benzenivorans</name>
    <dbReference type="NCBI Taxonomy" id="228005"/>
    <lineage>
        <taxon>Bacteria</taxon>
        <taxon>Bacillati</taxon>
        <taxon>Actinomycetota</taxon>
        <taxon>Actinomycetes</taxon>
        <taxon>Pseudonocardiales</taxon>
        <taxon>Pseudonocardiaceae</taxon>
        <taxon>Pseudonocardia</taxon>
    </lineage>
</organism>
<feature type="domain" description="Helix-turn-helix" evidence="1">
    <location>
        <begin position="8"/>
        <end position="53"/>
    </location>
</feature>
<protein>
    <submittedName>
        <fullName evidence="2">Helix-turn-helix transcriptional regulator</fullName>
    </submittedName>
</protein>
<comment type="caution">
    <text evidence="2">The sequence shown here is derived from an EMBL/GenBank/DDBJ whole genome shotgun (WGS) entry which is preliminary data.</text>
</comment>
<dbReference type="Pfam" id="PF12728">
    <property type="entry name" value="HTH_17"/>
    <property type="match status" value="1"/>
</dbReference>
<sequence>MNEQLWGVKDVAEFLRVPVQTLYQWRSRNYGPRGIRVGRHVRYRPQDVRAWVDSLVQEAV</sequence>
<reference evidence="3" key="1">
    <citation type="journal article" date="2019" name="Int. J. Syst. Evol. Microbiol.">
        <title>The Global Catalogue of Microorganisms (GCM) 10K type strain sequencing project: providing services to taxonomists for standard genome sequencing and annotation.</title>
        <authorList>
            <consortium name="The Broad Institute Genomics Platform"/>
            <consortium name="The Broad Institute Genome Sequencing Center for Infectious Disease"/>
            <person name="Wu L."/>
            <person name="Ma J."/>
        </authorList>
    </citation>
    <scope>NUCLEOTIDE SEQUENCE [LARGE SCALE GENOMIC DNA]</scope>
    <source>
        <strain evidence="3">CCUG 49018</strain>
    </source>
</reference>
<keyword evidence="3" id="KW-1185">Reference proteome</keyword>
<accession>A0ABW3VFU2</accession>
<dbReference type="RefSeq" id="WP_346090723.1">
    <property type="nucleotide sequence ID" value="NZ_BAABKS010000013.1"/>
</dbReference>
<dbReference type="SUPFAM" id="SSF46955">
    <property type="entry name" value="Putative DNA-binding domain"/>
    <property type="match status" value="1"/>
</dbReference>
<dbReference type="Proteomes" id="UP001597182">
    <property type="component" value="Unassembled WGS sequence"/>
</dbReference>
<gene>
    <name evidence="2" type="ORF">ACFQ34_11435</name>
</gene>
<dbReference type="InterPro" id="IPR041657">
    <property type="entry name" value="HTH_17"/>
</dbReference>